<organism evidence="1 2">
    <name type="scientific">Pleuronectes platessa</name>
    <name type="common">European plaice</name>
    <dbReference type="NCBI Taxonomy" id="8262"/>
    <lineage>
        <taxon>Eukaryota</taxon>
        <taxon>Metazoa</taxon>
        <taxon>Chordata</taxon>
        <taxon>Craniata</taxon>
        <taxon>Vertebrata</taxon>
        <taxon>Euteleostomi</taxon>
        <taxon>Actinopterygii</taxon>
        <taxon>Neopterygii</taxon>
        <taxon>Teleostei</taxon>
        <taxon>Neoteleostei</taxon>
        <taxon>Acanthomorphata</taxon>
        <taxon>Carangaria</taxon>
        <taxon>Pleuronectiformes</taxon>
        <taxon>Pleuronectoidei</taxon>
        <taxon>Pleuronectidae</taxon>
        <taxon>Pleuronectes</taxon>
    </lineage>
</organism>
<sequence length="117" mass="12708">MSTLLMWFMKAEIYLVRQASLLCGRALTAPLIRGELGGLSISTRPFLGKREPPSLMERGTVLPCTCPCHPHTLGAIDRHITCPCPTGALLSLGEGAGSSWLFSPLSFQKSLLVIREQ</sequence>
<evidence type="ECO:0000313" key="2">
    <source>
        <dbReference type="Proteomes" id="UP001153269"/>
    </source>
</evidence>
<reference evidence="1" key="1">
    <citation type="submission" date="2020-03" db="EMBL/GenBank/DDBJ databases">
        <authorList>
            <person name="Weist P."/>
        </authorList>
    </citation>
    <scope>NUCLEOTIDE SEQUENCE</scope>
</reference>
<accession>A0A9N7YCP1</accession>
<comment type="caution">
    <text evidence="1">The sequence shown here is derived from an EMBL/GenBank/DDBJ whole genome shotgun (WGS) entry which is preliminary data.</text>
</comment>
<dbReference type="EMBL" id="CADEAL010000485">
    <property type="protein sequence ID" value="CAB1420856.1"/>
    <property type="molecule type" value="Genomic_DNA"/>
</dbReference>
<name>A0A9N7YCP1_PLEPL</name>
<dbReference type="AlphaFoldDB" id="A0A9N7YCP1"/>
<keyword evidence="2" id="KW-1185">Reference proteome</keyword>
<gene>
    <name evidence="1" type="ORF">PLEPLA_LOCUS8733</name>
</gene>
<dbReference type="Proteomes" id="UP001153269">
    <property type="component" value="Unassembled WGS sequence"/>
</dbReference>
<proteinExistence type="predicted"/>
<evidence type="ECO:0000313" key="1">
    <source>
        <dbReference type="EMBL" id="CAB1420856.1"/>
    </source>
</evidence>
<protein>
    <submittedName>
        <fullName evidence="1">Uncharacterized protein</fullName>
    </submittedName>
</protein>